<dbReference type="Proteomes" id="UP000179003">
    <property type="component" value="Unassembled WGS sequence"/>
</dbReference>
<dbReference type="EMBL" id="MFAE01000002">
    <property type="protein sequence ID" value="OGD67646.1"/>
    <property type="molecule type" value="Genomic_DNA"/>
</dbReference>
<reference evidence="1 2" key="1">
    <citation type="journal article" date="2016" name="Nat. Commun.">
        <title>Thousands of microbial genomes shed light on interconnected biogeochemical processes in an aquifer system.</title>
        <authorList>
            <person name="Anantharaman K."/>
            <person name="Brown C.T."/>
            <person name="Hug L.A."/>
            <person name="Sharon I."/>
            <person name="Castelle C.J."/>
            <person name="Probst A.J."/>
            <person name="Thomas B.C."/>
            <person name="Singh A."/>
            <person name="Wilkins M.J."/>
            <person name="Karaoz U."/>
            <person name="Brodie E.L."/>
            <person name="Williams K.H."/>
            <person name="Hubbard S.S."/>
            <person name="Banfield J.F."/>
        </authorList>
    </citation>
    <scope>NUCLEOTIDE SEQUENCE [LARGE SCALE GENOMIC DNA]</scope>
</reference>
<evidence type="ECO:0000313" key="1">
    <source>
        <dbReference type="EMBL" id="OGD67646.1"/>
    </source>
</evidence>
<accession>A0A1F5EKC2</accession>
<name>A0A1F5EKC2_9BACT</name>
<dbReference type="AlphaFoldDB" id="A0A1F5EKC2"/>
<gene>
    <name evidence="1" type="ORF">A2442_03680</name>
</gene>
<sequence length="205" mass="23043">MGTKAEEQAKKSIFSVAVVAVELAKLFERAGASLEEIADIARRGNEGFARQCLGLYRGTHEFVEMFDPTTLIDRKGLWLSSNFQKDILSVAKKTIRVSLETSYFDLDKREADVEFRGRLGKNHVFTATEFCLWLDQKTALQPNGEEGELLKRNFCYVCGVDNEVFVVHVDWYAGDREWVVRAYSLEGGPGSSGSRAFSRNSILAK</sequence>
<comment type="caution">
    <text evidence="1">The sequence shown here is derived from an EMBL/GenBank/DDBJ whole genome shotgun (WGS) entry which is preliminary data.</text>
</comment>
<evidence type="ECO:0000313" key="2">
    <source>
        <dbReference type="Proteomes" id="UP000179003"/>
    </source>
</evidence>
<proteinExistence type="predicted"/>
<organism evidence="1 2">
    <name type="scientific">Candidatus Campbellbacteria bacterium RIFOXYC2_FULL_35_25</name>
    <dbReference type="NCBI Taxonomy" id="1797582"/>
    <lineage>
        <taxon>Bacteria</taxon>
        <taxon>Candidatus Campbelliibacteriota</taxon>
    </lineage>
</organism>
<protein>
    <submittedName>
        <fullName evidence="1">Uncharacterized protein</fullName>
    </submittedName>
</protein>